<dbReference type="GO" id="GO:0005524">
    <property type="term" value="F:ATP binding"/>
    <property type="evidence" value="ECO:0007669"/>
    <property type="project" value="UniProtKB-KW"/>
</dbReference>
<protein>
    <recommendedName>
        <fullName evidence="4">Carboxyltransferase domain-containing protein</fullName>
    </recommendedName>
</protein>
<feature type="domain" description="Carboxyltransferase" evidence="4">
    <location>
        <begin position="3"/>
        <end position="231"/>
    </location>
</feature>
<keyword evidence="2" id="KW-0378">Hydrolase</keyword>
<dbReference type="eggNOG" id="COG2049">
    <property type="taxonomic scope" value="Bacteria"/>
</dbReference>
<reference evidence="5 6" key="1">
    <citation type="submission" date="2014-08" db="EMBL/GenBank/DDBJ databases">
        <title>Whole genome shotgun sequence of Rhizobium rubi NBRC 13261.</title>
        <authorList>
            <person name="Katano-Makiyama Y."/>
            <person name="Hosoyama A."/>
            <person name="Hashimoto M."/>
            <person name="Hosoyama Y."/>
            <person name="Noguchi M."/>
            <person name="Tsuchikane K."/>
            <person name="Uohara A."/>
            <person name="Ohji S."/>
            <person name="Ichikawa N."/>
            <person name="Kimura A."/>
            <person name="Yamazoe A."/>
            <person name="Fujita N."/>
        </authorList>
    </citation>
    <scope>NUCLEOTIDE SEQUENCE [LARGE SCALE GENOMIC DNA]</scope>
    <source>
        <strain evidence="5 6">NBRC 13261</strain>
    </source>
</reference>
<dbReference type="SUPFAM" id="SSF160467">
    <property type="entry name" value="PH0987 N-terminal domain-like"/>
    <property type="match status" value="1"/>
</dbReference>
<keyword evidence="3" id="KW-0067">ATP-binding</keyword>
<accession>A0A081CT99</accession>
<name>A0A081CT99_9HYPH</name>
<dbReference type="SUPFAM" id="SSF50891">
    <property type="entry name" value="Cyclophilin-like"/>
    <property type="match status" value="1"/>
</dbReference>
<evidence type="ECO:0000256" key="1">
    <source>
        <dbReference type="ARBA" id="ARBA00022741"/>
    </source>
</evidence>
<dbReference type="InterPro" id="IPR010016">
    <property type="entry name" value="PxpB"/>
</dbReference>
<dbReference type="OrthoDB" id="9760256at2"/>
<evidence type="ECO:0000256" key="3">
    <source>
        <dbReference type="ARBA" id="ARBA00022840"/>
    </source>
</evidence>
<dbReference type="InterPro" id="IPR029000">
    <property type="entry name" value="Cyclophilin-like_dom_sf"/>
</dbReference>
<dbReference type="GO" id="GO:0016787">
    <property type="term" value="F:hydrolase activity"/>
    <property type="evidence" value="ECO:0007669"/>
    <property type="project" value="UniProtKB-KW"/>
</dbReference>
<dbReference type="Gene3D" id="2.40.100.10">
    <property type="entry name" value="Cyclophilin-like"/>
    <property type="match status" value="1"/>
</dbReference>
<dbReference type="Gene3D" id="3.30.1360.40">
    <property type="match status" value="1"/>
</dbReference>
<organism evidence="5 6">
    <name type="scientific">Agrobacterium rubi TR3 = NBRC 13261</name>
    <dbReference type="NCBI Taxonomy" id="1368415"/>
    <lineage>
        <taxon>Bacteria</taxon>
        <taxon>Pseudomonadati</taxon>
        <taxon>Pseudomonadota</taxon>
        <taxon>Alphaproteobacteria</taxon>
        <taxon>Hyphomicrobiales</taxon>
        <taxon>Rhizobiaceae</taxon>
        <taxon>Rhizobium/Agrobacterium group</taxon>
        <taxon>Agrobacterium</taxon>
    </lineage>
</organism>
<dbReference type="Proteomes" id="UP000028701">
    <property type="component" value="Unassembled WGS sequence"/>
</dbReference>
<dbReference type="AlphaFoldDB" id="A0A081CT99"/>
<dbReference type="EMBL" id="BBJU01000007">
    <property type="protein sequence ID" value="GAK69895.1"/>
    <property type="molecule type" value="Genomic_DNA"/>
</dbReference>
<evidence type="ECO:0000313" key="5">
    <source>
        <dbReference type="EMBL" id="GAK69895.1"/>
    </source>
</evidence>
<sequence length="291" mass="32998">MSIRFNFGGDEHIFGEVSEEMSLASFFTGLSMINAVRQANIRGVTETCPANASFQIRFNPDIISPQDLLKELTSMEDAASKSDAALKTRIIELPVYFQDPWTHETAMRFRERHQDPNSTDLEYSARINGYGTVEEFIAAYSGQPWFVSMVGFVAGLPWLYQMVERKKQIEAPKYLRPRTDTPKLTVGHGGCFAAIYSVRGAGGYQMYGVTPAPIYDPTRKVRYLTDEMCLFKPGDIVKFKSITRDEYDAMLEEIEANRWQPVVRDCSFSLASFNNDIYGTNAQLMELLHGR</sequence>
<proteinExistence type="predicted"/>
<evidence type="ECO:0000259" key="4">
    <source>
        <dbReference type="SMART" id="SM00796"/>
    </source>
</evidence>
<keyword evidence="1" id="KW-0547">Nucleotide-binding</keyword>
<dbReference type="SMART" id="SM00796">
    <property type="entry name" value="AHS1"/>
    <property type="match status" value="1"/>
</dbReference>
<dbReference type="RefSeq" id="WP_045229425.1">
    <property type="nucleotide sequence ID" value="NZ_BBJU01000007.1"/>
</dbReference>
<evidence type="ECO:0000313" key="6">
    <source>
        <dbReference type="Proteomes" id="UP000028701"/>
    </source>
</evidence>
<comment type="caution">
    <text evidence="5">The sequence shown here is derived from an EMBL/GenBank/DDBJ whole genome shotgun (WGS) entry which is preliminary data.</text>
</comment>
<dbReference type="PANTHER" id="PTHR34698:SF2">
    <property type="entry name" value="5-OXOPROLINASE SUBUNIT B"/>
    <property type="match status" value="1"/>
</dbReference>
<dbReference type="Pfam" id="PF02682">
    <property type="entry name" value="CT_C_D"/>
    <property type="match status" value="1"/>
</dbReference>
<evidence type="ECO:0000256" key="2">
    <source>
        <dbReference type="ARBA" id="ARBA00022801"/>
    </source>
</evidence>
<gene>
    <name evidence="5" type="ORF">RRU01S_07_04210</name>
</gene>
<dbReference type="InterPro" id="IPR003833">
    <property type="entry name" value="CT_C_D"/>
</dbReference>
<dbReference type="PANTHER" id="PTHR34698">
    <property type="entry name" value="5-OXOPROLINASE SUBUNIT B"/>
    <property type="match status" value="1"/>
</dbReference>